<keyword evidence="1" id="KW-0489">Methyltransferase</keyword>
<proteinExistence type="predicted"/>
<accession>A0ABV9CH78</accession>
<organism evidence="1 2">
    <name type="scientific">Sphaerisporangium dianthi</name>
    <dbReference type="NCBI Taxonomy" id="1436120"/>
    <lineage>
        <taxon>Bacteria</taxon>
        <taxon>Bacillati</taxon>
        <taxon>Actinomycetota</taxon>
        <taxon>Actinomycetes</taxon>
        <taxon>Streptosporangiales</taxon>
        <taxon>Streptosporangiaceae</taxon>
        <taxon>Sphaerisporangium</taxon>
    </lineage>
</organism>
<keyword evidence="1" id="KW-0808">Transferase</keyword>
<gene>
    <name evidence="1" type="ORF">ACFO60_16540</name>
</gene>
<protein>
    <submittedName>
        <fullName evidence="1">SAM-dependent methyltransferase</fullName>
        <ecNumber evidence="1">2.1.1.-</ecNumber>
    </submittedName>
</protein>
<reference evidence="2" key="1">
    <citation type="journal article" date="2019" name="Int. J. Syst. Evol. Microbiol.">
        <title>The Global Catalogue of Microorganisms (GCM) 10K type strain sequencing project: providing services to taxonomists for standard genome sequencing and annotation.</title>
        <authorList>
            <consortium name="The Broad Institute Genomics Platform"/>
            <consortium name="The Broad Institute Genome Sequencing Center for Infectious Disease"/>
            <person name="Wu L."/>
            <person name="Ma J."/>
        </authorList>
    </citation>
    <scope>NUCLEOTIDE SEQUENCE [LARGE SCALE GENOMIC DNA]</scope>
    <source>
        <strain evidence="2">CGMCC 4.7132</strain>
    </source>
</reference>
<dbReference type="Gene3D" id="3.40.50.150">
    <property type="entry name" value="Vaccinia Virus protein VP39"/>
    <property type="match status" value="1"/>
</dbReference>
<name>A0ABV9CH78_9ACTN</name>
<dbReference type="SUPFAM" id="SSF53335">
    <property type="entry name" value="S-adenosyl-L-methionine-dependent methyltransferases"/>
    <property type="match status" value="1"/>
</dbReference>
<keyword evidence="2" id="KW-1185">Reference proteome</keyword>
<dbReference type="GO" id="GO:0032259">
    <property type="term" value="P:methylation"/>
    <property type="evidence" value="ECO:0007669"/>
    <property type="project" value="UniProtKB-KW"/>
</dbReference>
<evidence type="ECO:0000313" key="2">
    <source>
        <dbReference type="Proteomes" id="UP001596004"/>
    </source>
</evidence>
<comment type="caution">
    <text evidence="1">The sequence shown here is derived from an EMBL/GenBank/DDBJ whole genome shotgun (WGS) entry which is preliminary data.</text>
</comment>
<dbReference type="Proteomes" id="UP001596004">
    <property type="component" value="Unassembled WGS sequence"/>
</dbReference>
<dbReference type="RefSeq" id="WP_380841174.1">
    <property type="nucleotide sequence ID" value="NZ_JBHSFP010000009.1"/>
</dbReference>
<dbReference type="EMBL" id="JBHSFP010000009">
    <property type="protein sequence ID" value="MFC4532383.1"/>
    <property type="molecule type" value="Genomic_DNA"/>
</dbReference>
<sequence>MTAEVPRARATLDTTAPNQARIANYVLGGKDNFAADREAAEEILAIAPEIRVMAREGQDFHARAVRYMAEQGITQFVNIGAGIPSESNTHQIARSVTPDARVVYVSEDPVVLSHSRALLATDSNIGVVEGEIMRPAELMADPGLRRFIDVSSPVGIVIMSSLQFIPHEDDPYKRVAELRDLLPVGSHLMIVHAVFDSRPEAVGPIVDVYRRVFGRVEDASRNRAQVLGFFDGMELVEPGLVYIRLWRPENPLKVRNPEKAWLVGGVARKPAP</sequence>
<evidence type="ECO:0000313" key="1">
    <source>
        <dbReference type="EMBL" id="MFC4532383.1"/>
    </source>
</evidence>
<dbReference type="GO" id="GO:0008168">
    <property type="term" value="F:methyltransferase activity"/>
    <property type="evidence" value="ECO:0007669"/>
    <property type="project" value="UniProtKB-KW"/>
</dbReference>
<dbReference type="InterPro" id="IPR029063">
    <property type="entry name" value="SAM-dependent_MTases_sf"/>
</dbReference>
<dbReference type="Pfam" id="PF04672">
    <property type="entry name" value="Methyltransf_19"/>
    <property type="match status" value="1"/>
</dbReference>
<dbReference type="EC" id="2.1.1.-" evidence="1"/>
<dbReference type="PIRSF" id="PIRSF017393">
    <property type="entry name" value="MTase_SAV2177"/>
    <property type="match status" value="1"/>
</dbReference>
<dbReference type="InterPro" id="IPR006764">
    <property type="entry name" value="SAM_dep_MeTrfase_SAV2177_type"/>
</dbReference>